<evidence type="ECO:0000259" key="1">
    <source>
        <dbReference type="SMART" id="SM00062"/>
    </source>
</evidence>
<dbReference type="PANTHER" id="PTHR38834">
    <property type="entry name" value="PERIPLASMIC SUBSTRATE BINDING PROTEIN FAMILY 3"/>
    <property type="match status" value="1"/>
</dbReference>
<dbReference type="SUPFAM" id="SSF53850">
    <property type="entry name" value="Periplasmic binding protein-like II"/>
    <property type="match status" value="1"/>
</dbReference>
<evidence type="ECO:0000313" key="2">
    <source>
        <dbReference type="EMBL" id="KAB8040714.1"/>
    </source>
</evidence>
<dbReference type="AlphaFoldDB" id="A0A6N6VXA8"/>
<comment type="caution">
    <text evidence="2">The sequence shown here is derived from an EMBL/GenBank/DDBJ whole genome shotgun (WGS) entry which is preliminary data.</text>
</comment>
<keyword evidence="3" id="KW-1185">Reference proteome</keyword>
<dbReference type="PROSITE" id="PS51257">
    <property type="entry name" value="PROKAR_LIPOPROTEIN"/>
    <property type="match status" value="1"/>
</dbReference>
<dbReference type="OrthoDB" id="8594082at2"/>
<protein>
    <submittedName>
        <fullName evidence="2">Transporter substrate-binding domain-containing protein</fullName>
    </submittedName>
</protein>
<feature type="domain" description="Solute-binding protein family 3/N-terminal" evidence="1">
    <location>
        <begin position="27"/>
        <end position="252"/>
    </location>
</feature>
<dbReference type="InterPro" id="IPR001638">
    <property type="entry name" value="Solute-binding_3/MltF_N"/>
</dbReference>
<accession>A0A6N6VXA8</accession>
<dbReference type="Proteomes" id="UP000437748">
    <property type="component" value="Unassembled WGS sequence"/>
</dbReference>
<dbReference type="RefSeq" id="WP_153418230.1">
    <property type="nucleotide sequence ID" value="NZ_WFLM01000001.1"/>
</dbReference>
<dbReference type="Gene3D" id="3.40.190.10">
    <property type="entry name" value="Periplasmic binding protein-like II"/>
    <property type="match status" value="2"/>
</dbReference>
<dbReference type="EMBL" id="WFLM01000001">
    <property type="protein sequence ID" value="KAB8040714.1"/>
    <property type="molecule type" value="Genomic_DNA"/>
</dbReference>
<sequence length="252" mass="28607">MIKTPRAVNVILFAFLSCVSLEAKSEDINIYAESVPSEIENLGENRIGGVGGEILTEALKTNQISYKMIWSRWKVAQQQVQANKDKKSFIVPLTRNPEREAKYNWVSKIYEVNTVFFIKKGNKKINSLKEIQGKKIGVLLESSYEQKIINAKGAAFKNEISSVPYDNLNAKKLLTGEIDAWYDAIIGGNAFIKTEKLDRNQFEYGNVIDKEDNYIATTNSTSSLLINKVKNAIENFKKTKKYSEIVEKYITK</sequence>
<gene>
    <name evidence="2" type="ORF">GCL60_01960</name>
</gene>
<name>A0A6N6VXA8_9BACT</name>
<reference evidence="2 3" key="1">
    <citation type="submission" date="2019-10" db="EMBL/GenBank/DDBJ databases">
        <title>New species of Slilvanegrellaceae.</title>
        <authorList>
            <person name="Pitt A."/>
            <person name="Hahn M.W."/>
        </authorList>
    </citation>
    <scope>NUCLEOTIDE SEQUENCE [LARGE SCALE GENOMIC DNA]</scope>
    <source>
        <strain evidence="2 3">SP-Ram-0.45-NSY-1</strain>
    </source>
</reference>
<organism evidence="2 3">
    <name type="scientific">Silvanigrella paludirubra</name>
    <dbReference type="NCBI Taxonomy" id="2499159"/>
    <lineage>
        <taxon>Bacteria</taxon>
        <taxon>Pseudomonadati</taxon>
        <taxon>Bdellovibrionota</taxon>
        <taxon>Oligoflexia</taxon>
        <taxon>Silvanigrellales</taxon>
        <taxon>Silvanigrellaceae</taxon>
        <taxon>Silvanigrella</taxon>
    </lineage>
</organism>
<evidence type="ECO:0000313" key="3">
    <source>
        <dbReference type="Proteomes" id="UP000437748"/>
    </source>
</evidence>
<dbReference type="SMART" id="SM00062">
    <property type="entry name" value="PBPb"/>
    <property type="match status" value="1"/>
</dbReference>
<dbReference type="Pfam" id="PF00497">
    <property type="entry name" value="SBP_bac_3"/>
    <property type="match status" value="1"/>
</dbReference>
<proteinExistence type="predicted"/>
<dbReference type="PANTHER" id="PTHR38834:SF3">
    <property type="entry name" value="SOLUTE-BINDING PROTEIN FAMILY 3_N-TERMINAL DOMAIN-CONTAINING PROTEIN"/>
    <property type="match status" value="1"/>
</dbReference>